<protein>
    <submittedName>
        <fullName evidence="1">Uncharacterized protein</fullName>
    </submittedName>
</protein>
<name>A0A4P2VXM7_FLUSA</name>
<evidence type="ECO:0000313" key="1">
    <source>
        <dbReference type="EMBL" id="BBH54405.1"/>
    </source>
</evidence>
<dbReference type="Proteomes" id="UP000291236">
    <property type="component" value="Chromosome"/>
</dbReference>
<dbReference type="EMBL" id="AP019368">
    <property type="protein sequence ID" value="BBH54405.1"/>
    <property type="molecule type" value="Genomic_DNA"/>
</dbReference>
<sequence length="64" mass="7499">MLLNLQSFYFPKKSAMRIANEHQYVFTRFGNSVQDGSTKKEKKLFLSSYFLFQIITDKASILDI</sequence>
<dbReference type="AlphaFoldDB" id="A0A4P2VXM7"/>
<proteinExistence type="predicted"/>
<accession>A0A4P2VXM7</accession>
<keyword evidence="2" id="KW-1185">Reference proteome</keyword>
<reference evidence="1 2" key="1">
    <citation type="submission" date="2018-12" db="EMBL/GenBank/DDBJ databases">
        <title>Rubrispira sanarue gen. nov., sp., nov., a member of the order Silvanigrellales, isolated from a brackish lake in Hamamatsu Japan.</title>
        <authorList>
            <person name="Maejima Y."/>
            <person name="Iino T."/>
            <person name="Muraguchi Y."/>
            <person name="Fukuda K."/>
            <person name="Nojiri H."/>
            <person name="Ohkuma M."/>
            <person name="Moriuchi R."/>
            <person name="Dohra H."/>
            <person name="Kimbara K."/>
            <person name="Shintani M."/>
        </authorList>
    </citation>
    <scope>NUCLEOTIDE SEQUENCE [LARGE SCALE GENOMIC DNA]</scope>
    <source>
        <strain evidence="1 2">RF1110005</strain>
    </source>
</reference>
<gene>
    <name evidence="1" type="ORF">JCM31447_28700</name>
</gene>
<organism evidence="1 2">
    <name type="scientific">Fluviispira sanaruensis</name>
    <dbReference type="NCBI Taxonomy" id="2493639"/>
    <lineage>
        <taxon>Bacteria</taxon>
        <taxon>Pseudomonadati</taxon>
        <taxon>Bdellovibrionota</taxon>
        <taxon>Oligoflexia</taxon>
        <taxon>Silvanigrellales</taxon>
        <taxon>Silvanigrellaceae</taxon>
        <taxon>Fluviispira</taxon>
    </lineage>
</organism>
<evidence type="ECO:0000313" key="2">
    <source>
        <dbReference type="Proteomes" id="UP000291236"/>
    </source>
</evidence>
<dbReference type="KEGG" id="sbf:JCM31447_28700"/>